<dbReference type="InterPro" id="IPR017592">
    <property type="entry name" value="Pilus_assmbl_Flp-typ_CpaB"/>
</dbReference>
<dbReference type="OrthoDB" id="5290146at2"/>
<accession>A0A2K9NMI8</accession>
<gene>
    <name evidence="1" type="primary">cpaB</name>
    <name evidence="1" type="ORF">C0V70_00970</name>
</gene>
<protein>
    <submittedName>
        <fullName evidence="1">Flp pilus assembly protein CpaB</fullName>
    </submittedName>
</protein>
<dbReference type="EMBL" id="CP025704">
    <property type="protein sequence ID" value="AUN96702.1"/>
    <property type="molecule type" value="Genomic_DNA"/>
</dbReference>
<dbReference type="Pfam" id="PF08666">
    <property type="entry name" value="SAF"/>
    <property type="match status" value="1"/>
</dbReference>
<reference evidence="1 2" key="1">
    <citation type="submission" date="2018-01" db="EMBL/GenBank/DDBJ databases">
        <title>Complete genome sequence of Bacteriovorax stolpii DSM12778.</title>
        <authorList>
            <person name="Tang B."/>
            <person name="Chang J."/>
        </authorList>
    </citation>
    <scope>NUCLEOTIDE SEQUENCE [LARGE SCALE GENOMIC DNA]</scope>
    <source>
        <strain evidence="1 2">DSM 12778</strain>
    </source>
</reference>
<evidence type="ECO:0000313" key="1">
    <source>
        <dbReference type="EMBL" id="AUN96702.1"/>
    </source>
</evidence>
<dbReference type="Proteomes" id="UP000235584">
    <property type="component" value="Chromosome"/>
</dbReference>
<dbReference type="NCBIfam" id="TIGR03177">
    <property type="entry name" value="pilus_cpaB"/>
    <property type="match status" value="1"/>
</dbReference>
<sequence length="274" mass="30320">MNTRALTLAIAIAAFAMMMVWTYLEDQKSAMIKEYGIQSSVVVAKNDIQELDLIDDSKVEVKTVPANFLAPGHFKTIKELENTIATVPIIKGEQITKPRVTYPGIKTGLSRQVSVGKRAVAINITEKDAVGRLIKPGDRVDVLAAIDISQGARKDLQKTRTFLQDVLVLSTGMSMTNSIPMYGVETPKVIRTMNLNTYTTYNTITLELDPYDVQKLAFMQAYGSGTLSLSLRNNADKEPVRLRATQIYDVLGEDASEAKGFFSEKYLKESKNAQ</sequence>
<name>A0A2K9NMI8_BACTC</name>
<dbReference type="CDD" id="cd11614">
    <property type="entry name" value="SAF_CpaB_FlgA_like"/>
    <property type="match status" value="1"/>
</dbReference>
<proteinExistence type="predicted"/>
<dbReference type="InterPro" id="IPR031571">
    <property type="entry name" value="RcpC_dom"/>
</dbReference>
<dbReference type="KEGG" id="bsto:C0V70_00970"/>
<dbReference type="Pfam" id="PF16976">
    <property type="entry name" value="RcpC"/>
    <property type="match status" value="1"/>
</dbReference>
<dbReference type="SMART" id="SM00858">
    <property type="entry name" value="SAF"/>
    <property type="match status" value="1"/>
</dbReference>
<keyword evidence="2" id="KW-1185">Reference proteome</keyword>
<dbReference type="AlphaFoldDB" id="A0A2K9NMI8"/>
<evidence type="ECO:0000313" key="2">
    <source>
        <dbReference type="Proteomes" id="UP000235584"/>
    </source>
</evidence>
<dbReference type="RefSeq" id="WP_102241997.1">
    <property type="nucleotide sequence ID" value="NZ_CP025704.1"/>
</dbReference>
<organism evidence="1 2">
    <name type="scientific">Bacteriovorax stolpii</name>
    <name type="common">Bdellovibrio stolpii</name>
    <dbReference type="NCBI Taxonomy" id="960"/>
    <lineage>
        <taxon>Bacteria</taxon>
        <taxon>Pseudomonadati</taxon>
        <taxon>Bdellovibrionota</taxon>
        <taxon>Bacteriovoracia</taxon>
        <taxon>Bacteriovoracales</taxon>
        <taxon>Bacteriovoracaceae</taxon>
        <taxon>Bacteriovorax</taxon>
    </lineage>
</organism>
<dbReference type="InterPro" id="IPR013974">
    <property type="entry name" value="SAF"/>
</dbReference>